<feature type="non-terminal residue" evidence="1">
    <location>
        <position position="1"/>
    </location>
</feature>
<sequence>VASAASVERCCLAIGEVVGPECILSASRMNNAAVIFLDSTDKANVVVEHGITISGEFIPVLPLSLPNIVSFRHFLYMVVQDA</sequence>
<feature type="non-terminal residue" evidence="1">
    <location>
        <position position="82"/>
    </location>
</feature>
<gene>
    <name evidence="1" type="ORF">M9458_052822</name>
</gene>
<proteinExistence type="predicted"/>
<dbReference type="Proteomes" id="UP001529510">
    <property type="component" value="Unassembled WGS sequence"/>
</dbReference>
<organism evidence="1 2">
    <name type="scientific">Cirrhinus mrigala</name>
    <name type="common">Mrigala</name>
    <dbReference type="NCBI Taxonomy" id="683832"/>
    <lineage>
        <taxon>Eukaryota</taxon>
        <taxon>Metazoa</taxon>
        <taxon>Chordata</taxon>
        <taxon>Craniata</taxon>
        <taxon>Vertebrata</taxon>
        <taxon>Euteleostomi</taxon>
        <taxon>Actinopterygii</taxon>
        <taxon>Neopterygii</taxon>
        <taxon>Teleostei</taxon>
        <taxon>Ostariophysi</taxon>
        <taxon>Cypriniformes</taxon>
        <taxon>Cyprinidae</taxon>
        <taxon>Labeoninae</taxon>
        <taxon>Labeonini</taxon>
        <taxon>Cirrhinus</taxon>
    </lineage>
</organism>
<dbReference type="AlphaFoldDB" id="A0ABD0MTC6"/>
<protein>
    <submittedName>
        <fullName evidence="1">Uncharacterized protein</fullName>
    </submittedName>
</protein>
<keyword evidence="2" id="KW-1185">Reference proteome</keyword>
<comment type="caution">
    <text evidence="1">The sequence shown here is derived from an EMBL/GenBank/DDBJ whole genome shotgun (WGS) entry which is preliminary data.</text>
</comment>
<dbReference type="EMBL" id="JAMKFB020000221">
    <property type="protein sequence ID" value="KAL0151821.1"/>
    <property type="molecule type" value="Genomic_DNA"/>
</dbReference>
<reference evidence="1 2" key="1">
    <citation type="submission" date="2024-05" db="EMBL/GenBank/DDBJ databases">
        <title>Genome sequencing and assembly of Indian major carp, Cirrhinus mrigala (Hamilton, 1822).</title>
        <authorList>
            <person name="Mohindra V."/>
            <person name="Chowdhury L.M."/>
            <person name="Lal K."/>
            <person name="Jena J.K."/>
        </authorList>
    </citation>
    <scope>NUCLEOTIDE SEQUENCE [LARGE SCALE GENOMIC DNA]</scope>
    <source>
        <strain evidence="1">CM1030</strain>
        <tissue evidence="1">Blood</tissue>
    </source>
</reference>
<accession>A0ABD0MTC6</accession>
<name>A0ABD0MTC6_CIRMR</name>
<evidence type="ECO:0000313" key="2">
    <source>
        <dbReference type="Proteomes" id="UP001529510"/>
    </source>
</evidence>
<evidence type="ECO:0000313" key="1">
    <source>
        <dbReference type="EMBL" id="KAL0151821.1"/>
    </source>
</evidence>